<dbReference type="STRING" id="7719.ENSCINP00000006703"/>
<dbReference type="GO" id="GO:0005886">
    <property type="term" value="C:plasma membrane"/>
    <property type="evidence" value="ECO:0000318"/>
    <property type="project" value="GO_Central"/>
</dbReference>
<dbReference type="GeneTree" id="ENSGT00940000166540"/>
<feature type="region of interest" description="Disordered" evidence="10">
    <location>
        <begin position="277"/>
        <end position="323"/>
    </location>
</feature>
<dbReference type="GO" id="GO:0030425">
    <property type="term" value="C:dendrite"/>
    <property type="evidence" value="ECO:0000318"/>
    <property type="project" value="GO_Central"/>
</dbReference>
<dbReference type="SUPFAM" id="SSF81321">
    <property type="entry name" value="Family A G protein-coupled receptor-like"/>
    <property type="match status" value="1"/>
</dbReference>
<keyword evidence="7 9" id="KW-0807">Transducer</keyword>
<dbReference type="GO" id="GO:0016907">
    <property type="term" value="F:G protein-coupled acetylcholine receptor activity"/>
    <property type="evidence" value="ECO:0000318"/>
    <property type="project" value="GO_Central"/>
</dbReference>
<dbReference type="PANTHER" id="PTHR24247">
    <property type="entry name" value="5-HYDROXYTRYPTAMINE RECEPTOR"/>
    <property type="match status" value="1"/>
</dbReference>
<dbReference type="PROSITE" id="PS00237">
    <property type="entry name" value="G_PROTEIN_RECEP_F1_1"/>
    <property type="match status" value="1"/>
</dbReference>
<evidence type="ECO:0000256" key="7">
    <source>
        <dbReference type="ARBA" id="ARBA00023224"/>
    </source>
</evidence>
<dbReference type="Gene3D" id="1.20.1070.10">
    <property type="entry name" value="Rhodopsin 7-helix transmembrane proteins"/>
    <property type="match status" value="2"/>
</dbReference>
<feature type="transmembrane region" description="Helical" evidence="11">
    <location>
        <begin position="195"/>
        <end position="218"/>
    </location>
</feature>
<organism evidence="13 14">
    <name type="scientific">Ciona intestinalis</name>
    <name type="common">Transparent sea squirt</name>
    <name type="synonym">Ascidia intestinalis</name>
    <dbReference type="NCBI Taxonomy" id="7719"/>
    <lineage>
        <taxon>Eukaryota</taxon>
        <taxon>Metazoa</taxon>
        <taxon>Chordata</taxon>
        <taxon>Tunicata</taxon>
        <taxon>Ascidiacea</taxon>
        <taxon>Phlebobranchia</taxon>
        <taxon>Cionidae</taxon>
        <taxon>Ciona</taxon>
    </lineage>
</organism>
<evidence type="ECO:0000256" key="5">
    <source>
        <dbReference type="ARBA" id="ARBA00023136"/>
    </source>
</evidence>
<evidence type="ECO:0000256" key="6">
    <source>
        <dbReference type="ARBA" id="ARBA00023170"/>
    </source>
</evidence>
<dbReference type="AlphaFoldDB" id="F6WP04"/>
<dbReference type="GO" id="GO:0007187">
    <property type="term" value="P:G protein-coupled receptor signaling pathway, coupled to cyclic nucleotide second messenger"/>
    <property type="evidence" value="ECO:0000318"/>
    <property type="project" value="GO_Central"/>
</dbReference>
<feature type="transmembrane region" description="Helical" evidence="11">
    <location>
        <begin position="444"/>
        <end position="463"/>
    </location>
</feature>
<feature type="transmembrane region" description="Helical" evidence="11">
    <location>
        <begin position="406"/>
        <end position="432"/>
    </location>
</feature>
<evidence type="ECO:0000256" key="4">
    <source>
        <dbReference type="ARBA" id="ARBA00023040"/>
    </source>
</evidence>
<comment type="similarity">
    <text evidence="9">Belongs to the G-protein coupled receptor 1 family.</text>
</comment>
<feature type="domain" description="G-protein coupled receptors family 1 profile" evidence="12">
    <location>
        <begin position="50"/>
        <end position="460"/>
    </location>
</feature>
<feature type="transmembrane region" description="Helical" evidence="11">
    <location>
        <begin position="150"/>
        <end position="175"/>
    </location>
</feature>
<dbReference type="Proteomes" id="UP000008144">
    <property type="component" value="Unassembled WGS sequence"/>
</dbReference>
<keyword evidence="3 11" id="KW-1133">Transmembrane helix</keyword>
<keyword evidence="14" id="KW-1185">Reference proteome</keyword>
<dbReference type="GO" id="GO:0045202">
    <property type="term" value="C:synapse"/>
    <property type="evidence" value="ECO:0000318"/>
    <property type="project" value="GO_Central"/>
</dbReference>
<reference evidence="14" key="1">
    <citation type="journal article" date="2002" name="Science">
        <title>The draft genome of Ciona intestinalis: insights into chordate and vertebrate origins.</title>
        <authorList>
            <person name="Dehal P."/>
            <person name="Satou Y."/>
            <person name="Campbell R.K."/>
            <person name="Chapman J."/>
            <person name="Degnan B."/>
            <person name="De Tomaso A."/>
            <person name="Davidson B."/>
            <person name="Di Gregorio A."/>
            <person name="Gelpke M."/>
            <person name="Goodstein D.M."/>
            <person name="Harafuji N."/>
            <person name="Hastings K.E."/>
            <person name="Ho I."/>
            <person name="Hotta K."/>
            <person name="Huang W."/>
            <person name="Kawashima T."/>
            <person name="Lemaire P."/>
            <person name="Martinez D."/>
            <person name="Meinertzhagen I.A."/>
            <person name="Necula S."/>
            <person name="Nonaka M."/>
            <person name="Putnam N."/>
            <person name="Rash S."/>
            <person name="Saiga H."/>
            <person name="Satake M."/>
            <person name="Terry A."/>
            <person name="Yamada L."/>
            <person name="Wang H.G."/>
            <person name="Awazu S."/>
            <person name="Azumi K."/>
            <person name="Boore J."/>
            <person name="Branno M."/>
            <person name="Chin-Bow S."/>
            <person name="DeSantis R."/>
            <person name="Doyle S."/>
            <person name="Francino P."/>
            <person name="Keys D.N."/>
            <person name="Haga S."/>
            <person name="Hayashi H."/>
            <person name="Hino K."/>
            <person name="Imai K.S."/>
            <person name="Inaba K."/>
            <person name="Kano S."/>
            <person name="Kobayashi K."/>
            <person name="Kobayashi M."/>
            <person name="Lee B.I."/>
            <person name="Makabe K.W."/>
            <person name="Manohar C."/>
            <person name="Matassi G."/>
            <person name="Medina M."/>
            <person name="Mochizuki Y."/>
            <person name="Mount S."/>
            <person name="Morishita T."/>
            <person name="Miura S."/>
            <person name="Nakayama A."/>
            <person name="Nishizaka S."/>
            <person name="Nomoto H."/>
            <person name="Ohta F."/>
            <person name="Oishi K."/>
            <person name="Rigoutsos I."/>
            <person name="Sano M."/>
            <person name="Sasaki A."/>
            <person name="Sasakura Y."/>
            <person name="Shoguchi E."/>
            <person name="Shin-i T."/>
            <person name="Spagnuolo A."/>
            <person name="Stainier D."/>
            <person name="Suzuki M.M."/>
            <person name="Tassy O."/>
            <person name="Takatori N."/>
            <person name="Tokuoka M."/>
            <person name="Yagi K."/>
            <person name="Yoshizaki F."/>
            <person name="Wada S."/>
            <person name="Zhang C."/>
            <person name="Hyatt P.D."/>
            <person name="Larimer F."/>
            <person name="Detter C."/>
            <person name="Doggett N."/>
            <person name="Glavina T."/>
            <person name="Hawkins T."/>
            <person name="Richardson P."/>
            <person name="Lucas S."/>
            <person name="Kohara Y."/>
            <person name="Levine M."/>
            <person name="Satoh N."/>
            <person name="Rokhsar D.S."/>
        </authorList>
    </citation>
    <scope>NUCLEOTIDE SEQUENCE [LARGE SCALE GENOMIC DNA]</scope>
</reference>
<evidence type="ECO:0000256" key="8">
    <source>
        <dbReference type="ARBA" id="ARBA00034104"/>
    </source>
</evidence>
<reference evidence="13" key="3">
    <citation type="submission" date="2025-09" db="UniProtKB">
        <authorList>
            <consortium name="Ensembl"/>
        </authorList>
    </citation>
    <scope>IDENTIFICATION</scope>
</reference>
<dbReference type="PANTHER" id="PTHR24247:SF265">
    <property type="entry name" value="MUSCARINIC ACETYLCHOLINE RECEPTOR DM1"/>
    <property type="match status" value="1"/>
</dbReference>
<protein>
    <recommendedName>
        <fullName evidence="12">G-protein coupled receptors family 1 profile domain-containing protein</fullName>
    </recommendedName>
</protein>
<keyword evidence="2 9" id="KW-0812">Transmembrane</keyword>
<keyword evidence="5 11" id="KW-0472">Membrane</keyword>
<proteinExistence type="inferred from homology"/>
<comment type="subcellular location">
    <subcellularLocation>
        <location evidence="8">Postsynaptic cell membrane</location>
        <topology evidence="8">Multi-pass membrane protein</topology>
    </subcellularLocation>
</comment>
<reference evidence="13" key="2">
    <citation type="submission" date="2025-08" db="UniProtKB">
        <authorList>
            <consortium name="Ensembl"/>
        </authorList>
    </citation>
    <scope>IDENTIFICATION</scope>
</reference>
<dbReference type="GO" id="GO:0007268">
    <property type="term" value="P:chemical synaptic transmission"/>
    <property type="evidence" value="ECO:0000318"/>
    <property type="project" value="GO_Central"/>
</dbReference>
<feature type="transmembrane region" description="Helical" evidence="11">
    <location>
        <begin position="108"/>
        <end position="129"/>
    </location>
</feature>
<dbReference type="InParanoid" id="F6WP04"/>
<evidence type="ECO:0000259" key="12">
    <source>
        <dbReference type="PROSITE" id="PS50262"/>
    </source>
</evidence>
<dbReference type="PROSITE" id="PS50262">
    <property type="entry name" value="G_PROTEIN_RECEP_F1_2"/>
    <property type="match status" value="1"/>
</dbReference>
<feature type="transmembrane region" description="Helical" evidence="11">
    <location>
        <begin position="67"/>
        <end position="88"/>
    </location>
</feature>
<dbReference type="Pfam" id="PF00001">
    <property type="entry name" value="7tm_1"/>
    <property type="match status" value="1"/>
</dbReference>
<accession>F6WP04</accession>
<keyword evidence="6 9" id="KW-0675">Receptor</keyword>
<dbReference type="GO" id="GO:0007197">
    <property type="term" value="P:adenylate cyclase-inhibiting G protein-coupled acetylcholine receptor signaling pathway"/>
    <property type="evidence" value="ECO:0000318"/>
    <property type="project" value="GO_Central"/>
</dbReference>
<evidence type="ECO:0000313" key="14">
    <source>
        <dbReference type="Proteomes" id="UP000008144"/>
    </source>
</evidence>
<evidence type="ECO:0000256" key="11">
    <source>
        <dbReference type="SAM" id="Phobius"/>
    </source>
</evidence>
<evidence type="ECO:0000256" key="3">
    <source>
        <dbReference type="ARBA" id="ARBA00022989"/>
    </source>
</evidence>
<evidence type="ECO:0000256" key="2">
    <source>
        <dbReference type="ARBA" id="ARBA00022692"/>
    </source>
</evidence>
<sequence length="486" mass="54340">MPTTPSTLGYNATNILLGVTAAESQRQETAQMVLLICILAGACSLLTIVGNVVVIVSFFINKSLRNFSNYLILSLAISDLTIGAFSMNVYTSYNVKNEWILGEVMCKAWLAVDYTASNASVMNLLVICVDRYLAITKPVKYRKWCTPQRAAIAIAGVWILSFLMWCPAIVLWDLFSTDTKMPTNDCYIPFMKDNAWVTVATIVGAFYIPATAMCALYYQVISKLRKRRLVPLSRIKRKTYILKPSVPDLPPGPASGFGLRSLAIKDTLTMAVPLPVNTNNISRSDEKKSFSSNSPSAVDGQDKCDQHNKQVVSPRDSRDNPSAAATLANTTTSLLMATTVENDLKHSDTAETNSTLPHEATMPLVTRRSASIAKANSFSSIIRKNSGSKCFYREPQRVVRERRVTVLLKFILTCFIVLWLPYSLIILVTSFWPSCMVPIYIWNLSYWLCYLNSTVNPFCYGFCNENFRQTFKGSQLCYIKSERTSR</sequence>
<evidence type="ECO:0000256" key="1">
    <source>
        <dbReference type="ARBA" id="ARBA00022475"/>
    </source>
</evidence>
<dbReference type="FunFam" id="1.20.1070.10:FF:000740">
    <property type="entry name" value="muscarinic acetylcholine receptor M3-like"/>
    <property type="match status" value="1"/>
</dbReference>
<feature type="transmembrane region" description="Helical" evidence="11">
    <location>
        <begin position="33"/>
        <end position="60"/>
    </location>
</feature>
<dbReference type="Ensembl" id="ENSCINT00000006703.3">
    <property type="protein sequence ID" value="ENSCINP00000006703.3"/>
    <property type="gene ID" value="ENSCING00000003264.3"/>
</dbReference>
<dbReference type="HOGENOM" id="CLU_009579_11_2_1"/>
<dbReference type="PRINTS" id="PR00243">
    <property type="entry name" value="MUSCARINICR"/>
</dbReference>
<dbReference type="InterPro" id="IPR000995">
    <property type="entry name" value="Musac_Ach_rcpt"/>
</dbReference>
<keyword evidence="4 9" id="KW-0297">G-protein coupled receptor</keyword>
<evidence type="ECO:0000313" key="13">
    <source>
        <dbReference type="Ensembl" id="ENSCINP00000006703.3"/>
    </source>
</evidence>
<dbReference type="InterPro" id="IPR000276">
    <property type="entry name" value="GPCR_Rhodpsn"/>
</dbReference>
<evidence type="ECO:0000256" key="9">
    <source>
        <dbReference type="RuleBase" id="RU000688"/>
    </source>
</evidence>
<evidence type="ECO:0000256" key="10">
    <source>
        <dbReference type="SAM" id="MobiDB-lite"/>
    </source>
</evidence>
<dbReference type="GO" id="GO:0045211">
    <property type="term" value="C:postsynaptic membrane"/>
    <property type="evidence" value="ECO:0007669"/>
    <property type="project" value="UniProtKB-SubCell"/>
</dbReference>
<keyword evidence="1" id="KW-1003">Cell membrane</keyword>
<dbReference type="InterPro" id="IPR017452">
    <property type="entry name" value="GPCR_Rhodpsn_7TM"/>
</dbReference>
<name>F6WP04_CIOIN</name>
<dbReference type="OMA" id="HEATMPL"/>
<dbReference type="PRINTS" id="PR00237">
    <property type="entry name" value="GPCRRHODOPSN"/>
</dbReference>